<reference evidence="2" key="1">
    <citation type="journal article" date="2014" name="Int. J. Syst. Evol. Microbiol.">
        <title>Complete genome sequence of Corynebacterium casei LMG S-19264T (=DSM 44701T), isolated from a smear-ripened cheese.</title>
        <authorList>
            <consortium name="US DOE Joint Genome Institute (JGI-PGF)"/>
            <person name="Walter F."/>
            <person name="Albersmeier A."/>
            <person name="Kalinowski J."/>
            <person name="Ruckert C."/>
        </authorList>
    </citation>
    <scope>NUCLEOTIDE SEQUENCE</scope>
    <source>
        <strain evidence="2">CGMCC 1.15880</strain>
    </source>
</reference>
<evidence type="ECO:0008006" key="4">
    <source>
        <dbReference type="Google" id="ProtNLM"/>
    </source>
</evidence>
<dbReference type="Gene3D" id="1.25.40.10">
    <property type="entry name" value="Tetratricopeptide repeat domain"/>
    <property type="match status" value="1"/>
</dbReference>
<dbReference type="PROSITE" id="PS50005">
    <property type="entry name" value="TPR"/>
    <property type="match status" value="1"/>
</dbReference>
<organism evidence="2 3">
    <name type="scientific">Neptunicoccus cionae</name>
    <dbReference type="NCBI Taxonomy" id="2035344"/>
    <lineage>
        <taxon>Bacteria</taxon>
        <taxon>Pseudomonadati</taxon>
        <taxon>Pseudomonadota</taxon>
        <taxon>Alphaproteobacteria</taxon>
        <taxon>Rhodobacterales</taxon>
        <taxon>Paracoccaceae</taxon>
        <taxon>Neptunicoccus</taxon>
    </lineage>
</organism>
<dbReference type="Proteomes" id="UP000628017">
    <property type="component" value="Unassembled WGS sequence"/>
</dbReference>
<proteinExistence type="predicted"/>
<keyword evidence="3" id="KW-1185">Reference proteome</keyword>
<dbReference type="AlphaFoldDB" id="A0A916QYT0"/>
<evidence type="ECO:0000313" key="3">
    <source>
        <dbReference type="Proteomes" id="UP000628017"/>
    </source>
</evidence>
<accession>A0A916QYT0</accession>
<feature type="repeat" description="TPR" evidence="1">
    <location>
        <begin position="88"/>
        <end position="121"/>
    </location>
</feature>
<sequence length="174" mass="19317">MAGQGWADCPPLPDRGEERAILLETLAQADNFGQARTAANALWQFWHVAPDEVAQEMLDVGNNAIRYGDYLRAEATLGRLVQYCPAFGEGYNQLAFAHFLRNQDTQALDLLSRCLKLEPAHFGALSGIALIHIRNGRPALGQIYLRRAVAIHPWLNERSLLEQTVPNGNGNQEL</sequence>
<dbReference type="InterPro" id="IPR011990">
    <property type="entry name" value="TPR-like_helical_dom_sf"/>
</dbReference>
<dbReference type="EMBL" id="BMKA01000003">
    <property type="protein sequence ID" value="GGA22387.1"/>
    <property type="molecule type" value="Genomic_DNA"/>
</dbReference>
<comment type="caution">
    <text evidence="2">The sequence shown here is derived from an EMBL/GenBank/DDBJ whole genome shotgun (WGS) entry which is preliminary data.</text>
</comment>
<name>A0A916QYT0_9RHOB</name>
<reference evidence="2" key="2">
    <citation type="submission" date="2020-09" db="EMBL/GenBank/DDBJ databases">
        <authorList>
            <person name="Sun Q."/>
            <person name="Zhou Y."/>
        </authorList>
    </citation>
    <scope>NUCLEOTIDE SEQUENCE</scope>
    <source>
        <strain evidence="2">CGMCC 1.15880</strain>
    </source>
</reference>
<protein>
    <recommendedName>
        <fullName evidence="4">Tetratricopeptide repeat protein</fullName>
    </recommendedName>
</protein>
<evidence type="ECO:0000313" key="2">
    <source>
        <dbReference type="EMBL" id="GGA22387.1"/>
    </source>
</evidence>
<keyword evidence="1" id="KW-0802">TPR repeat</keyword>
<gene>
    <name evidence="2" type="ORF">GCM10011498_23960</name>
</gene>
<dbReference type="InterPro" id="IPR019734">
    <property type="entry name" value="TPR_rpt"/>
</dbReference>
<evidence type="ECO:0000256" key="1">
    <source>
        <dbReference type="PROSITE-ProRule" id="PRU00339"/>
    </source>
</evidence>
<dbReference type="SUPFAM" id="SSF48452">
    <property type="entry name" value="TPR-like"/>
    <property type="match status" value="1"/>
</dbReference>